<evidence type="ECO:0000256" key="4">
    <source>
        <dbReference type="ARBA" id="ARBA00023163"/>
    </source>
</evidence>
<dbReference type="AlphaFoldDB" id="A0A378NQX7"/>
<evidence type="ECO:0000259" key="5">
    <source>
        <dbReference type="PROSITE" id="PS50931"/>
    </source>
</evidence>
<dbReference type="GO" id="GO:0003700">
    <property type="term" value="F:DNA-binding transcription factor activity"/>
    <property type="evidence" value="ECO:0007669"/>
    <property type="project" value="InterPro"/>
</dbReference>
<evidence type="ECO:0000256" key="1">
    <source>
        <dbReference type="ARBA" id="ARBA00009437"/>
    </source>
</evidence>
<dbReference type="Proteomes" id="UP000255234">
    <property type="component" value="Unassembled WGS sequence"/>
</dbReference>
<gene>
    <name evidence="6" type="primary">cysL</name>
    <name evidence="6" type="ORF">NCTC10571_00923</name>
</gene>
<dbReference type="PANTHER" id="PTHR30126:SF64">
    <property type="entry name" value="HTH-TYPE TRANSCRIPTIONAL REGULATOR CITR"/>
    <property type="match status" value="1"/>
</dbReference>
<accession>A0A378NQX7</accession>
<dbReference type="FunFam" id="1.10.10.10:FF:000001">
    <property type="entry name" value="LysR family transcriptional regulator"/>
    <property type="match status" value="1"/>
</dbReference>
<evidence type="ECO:0000256" key="3">
    <source>
        <dbReference type="ARBA" id="ARBA00023125"/>
    </source>
</evidence>
<dbReference type="Gene3D" id="1.10.10.10">
    <property type="entry name" value="Winged helix-like DNA-binding domain superfamily/Winged helix DNA-binding domain"/>
    <property type="match status" value="1"/>
</dbReference>
<protein>
    <submittedName>
        <fullName evidence="6">CysJI operon transcriptional activator</fullName>
    </submittedName>
</protein>
<dbReference type="PRINTS" id="PR00039">
    <property type="entry name" value="HTHLYSR"/>
</dbReference>
<sequence>MEFRQLESFCAVVRYQSFTKAAEKLYISQPTISTHIRMLEQEFNSRLIIRTTKNIEITPHGKELFACAQKIFTLKNDLIQKWSEEKKKIIRIGASTIPADYILPEVLPLFCQKYPDIQLHIHQNDSGNILQSILNGKFTIGMVGMKSFEKELDFVPFFHDEIVMITPKQEKFLHFAQKIFNQDDLISLLKKETIILREQGSGSKKRLESYFEQINLSEKSLNIIARLNDQESIKKLVASGLGISFISAKAITDADNLLTIKLPENNLTRSLYFAYHKDYILKEHILSFIKFVQKFYAKK</sequence>
<evidence type="ECO:0000313" key="6">
    <source>
        <dbReference type="EMBL" id="STY70780.1"/>
    </source>
</evidence>
<dbReference type="GO" id="GO:0000976">
    <property type="term" value="F:transcription cis-regulatory region binding"/>
    <property type="evidence" value="ECO:0007669"/>
    <property type="project" value="TreeGrafter"/>
</dbReference>
<dbReference type="InterPro" id="IPR036390">
    <property type="entry name" value="WH_DNA-bd_sf"/>
</dbReference>
<dbReference type="RefSeq" id="WP_115151271.1">
    <property type="nucleotide sequence ID" value="NZ_UGPP01000001.1"/>
</dbReference>
<comment type="similarity">
    <text evidence="1">Belongs to the LysR transcriptional regulatory family.</text>
</comment>
<dbReference type="EMBL" id="UGPP01000001">
    <property type="protein sequence ID" value="STY70780.1"/>
    <property type="molecule type" value="Genomic_DNA"/>
</dbReference>
<dbReference type="Gene3D" id="3.40.190.290">
    <property type="match status" value="1"/>
</dbReference>
<dbReference type="PROSITE" id="PS50931">
    <property type="entry name" value="HTH_LYSR"/>
    <property type="match status" value="1"/>
</dbReference>
<dbReference type="Pfam" id="PF03466">
    <property type="entry name" value="LysR_substrate"/>
    <property type="match status" value="1"/>
</dbReference>
<dbReference type="InterPro" id="IPR005119">
    <property type="entry name" value="LysR_subst-bd"/>
</dbReference>
<feature type="domain" description="HTH lysR-type" evidence="5">
    <location>
        <begin position="1"/>
        <end position="58"/>
    </location>
</feature>
<keyword evidence="2" id="KW-0805">Transcription regulation</keyword>
<dbReference type="InterPro" id="IPR000847">
    <property type="entry name" value="LysR_HTH_N"/>
</dbReference>
<dbReference type="Pfam" id="PF00126">
    <property type="entry name" value="HTH_1"/>
    <property type="match status" value="1"/>
</dbReference>
<dbReference type="InterPro" id="IPR036388">
    <property type="entry name" value="WH-like_DNA-bd_sf"/>
</dbReference>
<dbReference type="SUPFAM" id="SSF53850">
    <property type="entry name" value="Periplasmic binding protein-like II"/>
    <property type="match status" value="1"/>
</dbReference>
<organism evidence="6 7">
    <name type="scientific">Megamonas hypermegale</name>
    <dbReference type="NCBI Taxonomy" id="158847"/>
    <lineage>
        <taxon>Bacteria</taxon>
        <taxon>Bacillati</taxon>
        <taxon>Bacillota</taxon>
        <taxon>Negativicutes</taxon>
        <taxon>Selenomonadales</taxon>
        <taxon>Selenomonadaceae</taxon>
        <taxon>Megamonas</taxon>
    </lineage>
</organism>
<dbReference type="SUPFAM" id="SSF46785">
    <property type="entry name" value="Winged helix' DNA-binding domain"/>
    <property type="match status" value="1"/>
</dbReference>
<dbReference type="PANTHER" id="PTHR30126">
    <property type="entry name" value="HTH-TYPE TRANSCRIPTIONAL REGULATOR"/>
    <property type="match status" value="1"/>
</dbReference>
<keyword evidence="4" id="KW-0804">Transcription</keyword>
<evidence type="ECO:0000313" key="7">
    <source>
        <dbReference type="Proteomes" id="UP000255234"/>
    </source>
</evidence>
<proteinExistence type="inferred from homology"/>
<reference evidence="6 7" key="1">
    <citation type="submission" date="2018-06" db="EMBL/GenBank/DDBJ databases">
        <authorList>
            <consortium name="Pathogen Informatics"/>
            <person name="Doyle S."/>
        </authorList>
    </citation>
    <scope>NUCLEOTIDE SEQUENCE [LARGE SCALE GENOMIC DNA]</scope>
    <source>
        <strain evidence="6 7">NCTC10571</strain>
    </source>
</reference>
<dbReference type="NCBIfam" id="NF040786">
    <property type="entry name" value="LysR_Sec_metab"/>
    <property type="match status" value="1"/>
</dbReference>
<name>A0A378NQX7_9FIRM</name>
<keyword evidence="3" id="KW-0238">DNA-binding</keyword>
<dbReference type="InterPro" id="IPR047788">
    <property type="entry name" value="LysR-like_Sec_metab"/>
</dbReference>
<evidence type="ECO:0000256" key="2">
    <source>
        <dbReference type="ARBA" id="ARBA00023015"/>
    </source>
</evidence>